<dbReference type="Gene3D" id="1.10.630.10">
    <property type="entry name" value="Cytochrome P450"/>
    <property type="match status" value="1"/>
</dbReference>
<dbReference type="GO" id="GO:0020037">
    <property type="term" value="F:heme binding"/>
    <property type="evidence" value="ECO:0007669"/>
    <property type="project" value="InterPro"/>
</dbReference>
<dbReference type="GO" id="GO:0005506">
    <property type="term" value="F:iron ion binding"/>
    <property type="evidence" value="ECO:0007669"/>
    <property type="project" value="InterPro"/>
</dbReference>
<keyword evidence="4 9" id="KW-0349">Heme</keyword>
<evidence type="ECO:0000256" key="10">
    <source>
        <dbReference type="RuleBase" id="RU000461"/>
    </source>
</evidence>
<sequence length="504" mass="55677">MHPIILSALSISAVWFVLKIFLQRKGSRKSRPSGPTPLPIIGNAHQMPKNQPWMVFSAWNKTYGGIVRLDIFGQPVVVINSSKVAKDLLDKRSAIYSGRPVSIMAGELVGFGEVFAMMPCGSRFRNQRRMVSQGFKPPNYHNIQEKEAAALVHSVFSSPGSLFSEVPLRIGTIILKVVYGYSVKSTTDKMLVDTIEMMKIFNRTTSAGAYLVDSLPFLRYLPLWMPGSGFLGRAATWRAHVERASQNPYIWSKSNPGNGTTQIPNMCGTVLQKAEGELCADDQVDLQWAATAMFGGGLDTSTSAILSFFMAMILHPDVQIKAHAEIDAAIGTNRLPRIQDRPQLPYIRSIVSEVLRWAPPGPLAVAHALSDDDVYEDCHFKKGTIVFPNIWHMLHDPELYASPMEFIPERFNEDDAEMAKVSDLAFGFGRRSCPGKNFAEITLFAVVSTVLATCHILPGVDECGAKVMPKYAYTTGTVSFPEAFYLNLQPRSAQSFALISEAMC</sequence>
<feature type="binding site" description="axial binding residue" evidence="9">
    <location>
        <position position="433"/>
    </location>
    <ligand>
        <name>heme</name>
        <dbReference type="ChEBI" id="CHEBI:30413"/>
    </ligand>
    <ligandPart>
        <name>Fe</name>
        <dbReference type="ChEBI" id="CHEBI:18248"/>
    </ligandPart>
</feature>
<evidence type="ECO:0000256" key="9">
    <source>
        <dbReference type="PIRSR" id="PIRSR602401-1"/>
    </source>
</evidence>
<gene>
    <name evidence="11" type="ORF">HYPSUDRAFT_362803</name>
</gene>
<comment type="pathway">
    <text evidence="2">Secondary metabolite biosynthesis.</text>
</comment>
<organism evidence="11 12">
    <name type="scientific">Hypholoma sublateritium (strain FD-334 SS-4)</name>
    <dbReference type="NCBI Taxonomy" id="945553"/>
    <lineage>
        <taxon>Eukaryota</taxon>
        <taxon>Fungi</taxon>
        <taxon>Dikarya</taxon>
        <taxon>Basidiomycota</taxon>
        <taxon>Agaricomycotina</taxon>
        <taxon>Agaricomycetes</taxon>
        <taxon>Agaricomycetidae</taxon>
        <taxon>Agaricales</taxon>
        <taxon>Agaricineae</taxon>
        <taxon>Strophariaceae</taxon>
        <taxon>Hypholoma</taxon>
    </lineage>
</organism>
<evidence type="ECO:0000256" key="4">
    <source>
        <dbReference type="ARBA" id="ARBA00022617"/>
    </source>
</evidence>
<keyword evidence="12" id="KW-1185">Reference proteome</keyword>
<dbReference type="GO" id="GO:0004497">
    <property type="term" value="F:monooxygenase activity"/>
    <property type="evidence" value="ECO:0007669"/>
    <property type="project" value="UniProtKB-KW"/>
</dbReference>
<dbReference type="Proteomes" id="UP000054270">
    <property type="component" value="Unassembled WGS sequence"/>
</dbReference>
<dbReference type="AlphaFoldDB" id="A0A0D2KLX0"/>
<evidence type="ECO:0000256" key="2">
    <source>
        <dbReference type="ARBA" id="ARBA00005179"/>
    </source>
</evidence>
<evidence type="ECO:0000313" key="11">
    <source>
        <dbReference type="EMBL" id="KJA15607.1"/>
    </source>
</evidence>
<reference evidence="12" key="1">
    <citation type="submission" date="2014-04" db="EMBL/GenBank/DDBJ databases">
        <title>Evolutionary Origins and Diversification of the Mycorrhizal Mutualists.</title>
        <authorList>
            <consortium name="DOE Joint Genome Institute"/>
            <consortium name="Mycorrhizal Genomics Consortium"/>
            <person name="Kohler A."/>
            <person name="Kuo A."/>
            <person name="Nagy L.G."/>
            <person name="Floudas D."/>
            <person name="Copeland A."/>
            <person name="Barry K.W."/>
            <person name="Cichocki N."/>
            <person name="Veneault-Fourrey C."/>
            <person name="LaButti K."/>
            <person name="Lindquist E.A."/>
            <person name="Lipzen A."/>
            <person name="Lundell T."/>
            <person name="Morin E."/>
            <person name="Murat C."/>
            <person name="Riley R."/>
            <person name="Ohm R."/>
            <person name="Sun H."/>
            <person name="Tunlid A."/>
            <person name="Henrissat B."/>
            <person name="Grigoriev I.V."/>
            <person name="Hibbett D.S."/>
            <person name="Martin F."/>
        </authorList>
    </citation>
    <scope>NUCLEOTIDE SEQUENCE [LARGE SCALE GENOMIC DNA]</scope>
    <source>
        <strain evidence="12">FD-334 SS-4</strain>
    </source>
</reference>
<evidence type="ECO:0000313" key="12">
    <source>
        <dbReference type="Proteomes" id="UP000054270"/>
    </source>
</evidence>
<keyword evidence="5 9" id="KW-0479">Metal-binding</keyword>
<dbReference type="InterPro" id="IPR050364">
    <property type="entry name" value="Cytochrome_P450_fung"/>
</dbReference>
<dbReference type="OrthoDB" id="2789670at2759"/>
<evidence type="ECO:0000256" key="3">
    <source>
        <dbReference type="ARBA" id="ARBA00010617"/>
    </source>
</evidence>
<dbReference type="OMA" id="FTMRPHP"/>
<comment type="similarity">
    <text evidence="3 10">Belongs to the cytochrome P450 family.</text>
</comment>
<protein>
    <recommendedName>
        <fullName evidence="13">Cytochrome P450</fullName>
    </recommendedName>
</protein>
<dbReference type="InterPro" id="IPR036396">
    <property type="entry name" value="Cyt_P450_sf"/>
</dbReference>
<accession>A0A0D2KLX0</accession>
<name>A0A0D2KLX0_HYPSF</name>
<keyword evidence="6 10" id="KW-0560">Oxidoreductase</keyword>
<evidence type="ECO:0008006" key="13">
    <source>
        <dbReference type="Google" id="ProtNLM"/>
    </source>
</evidence>
<dbReference type="PANTHER" id="PTHR46300">
    <property type="entry name" value="P450, PUTATIVE (EUROFUNG)-RELATED-RELATED"/>
    <property type="match status" value="1"/>
</dbReference>
<evidence type="ECO:0000256" key="6">
    <source>
        <dbReference type="ARBA" id="ARBA00023002"/>
    </source>
</evidence>
<proteinExistence type="inferred from homology"/>
<dbReference type="Pfam" id="PF00067">
    <property type="entry name" value="p450"/>
    <property type="match status" value="1"/>
</dbReference>
<dbReference type="SUPFAM" id="SSF48264">
    <property type="entry name" value="Cytochrome P450"/>
    <property type="match status" value="1"/>
</dbReference>
<evidence type="ECO:0000256" key="8">
    <source>
        <dbReference type="ARBA" id="ARBA00023033"/>
    </source>
</evidence>
<comment type="cofactor">
    <cofactor evidence="1 9">
        <name>heme</name>
        <dbReference type="ChEBI" id="CHEBI:30413"/>
    </cofactor>
</comment>
<dbReference type="CDD" id="cd11065">
    <property type="entry name" value="CYP64-like"/>
    <property type="match status" value="1"/>
</dbReference>
<dbReference type="PRINTS" id="PR00385">
    <property type="entry name" value="P450"/>
</dbReference>
<dbReference type="PANTHER" id="PTHR46300:SF7">
    <property type="entry name" value="P450, PUTATIVE (EUROFUNG)-RELATED"/>
    <property type="match status" value="1"/>
</dbReference>
<dbReference type="STRING" id="945553.A0A0D2KLX0"/>
<dbReference type="InterPro" id="IPR001128">
    <property type="entry name" value="Cyt_P450"/>
</dbReference>
<dbReference type="PRINTS" id="PR00463">
    <property type="entry name" value="EP450I"/>
</dbReference>
<keyword evidence="7 9" id="KW-0408">Iron</keyword>
<dbReference type="EMBL" id="KN817640">
    <property type="protein sequence ID" value="KJA15607.1"/>
    <property type="molecule type" value="Genomic_DNA"/>
</dbReference>
<dbReference type="InterPro" id="IPR017972">
    <property type="entry name" value="Cyt_P450_CS"/>
</dbReference>
<dbReference type="GO" id="GO:0016705">
    <property type="term" value="F:oxidoreductase activity, acting on paired donors, with incorporation or reduction of molecular oxygen"/>
    <property type="evidence" value="ECO:0007669"/>
    <property type="project" value="InterPro"/>
</dbReference>
<keyword evidence="8 10" id="KW-0503">Monooxygenase</keyword>
<dbReference type="InterPro" id="IPR002401">
    <property type="entry name" value="Cyt_P450_E_grp-I"/>
</dbReference>
<dbReference type="PROSITE" id="PS00086">
    <property type="entry name" value="CYTOCHROME_P450"/>
    <property type="match status" value="1"/>
</dbReference>
<evidence type="ECO:0000256" key="1">
    <source>
        <dbReference type="ARBA" id="ARBA00001971"/>
    </source>
</evidence>
<evidence type="ECO:0000256" key="5">
    <source>
        <dbReference type="ARBA" id="ARBA00022723"/>
    </source>
</evidence>
<evidence type="ECO:0000256" key="7">
    <source>
        <dbReference type="ARBA" id="ARBA00023004"/>
    </source>
</evidence>